<dbReference type="AlphaFoldDB" id="A0A917UEA9"/>
<dbReference type="PANTHER" id="PTHR10362">
    <property type="entry name" value="HISTIDINE AMMONIA-LYASE"/>
    <property type="match status" value="1"/>
</dbReference>
<dbReference type="InterPro" id="IPR024083">
    <property type="entry name" value="Fumarase/histidase_N"/>
</dbReference>
<dbReference type="EC" id="4.3.1.3" evidence="2 6"/>
<gene>
    <name evidence="12" type="ORF">GCM10007977_098700</name>
</gene>
<dbReference type="Gene3D" id="1.20.200.10">
    <property type="entry name" value="Fumarase/aspartase (Central domain)"/>
    <property type="match status" value="1"/>
</dbReference>
<reference evidence="12" key="2">
    <citation type="submission" date="2020-09" db="EMBL/GenBank/DDBJ databases">
        <authorList>
            <person name="Sun Q."/>
            <person name="Ohkuma M."/>
        </authorList>
    </citation>
    <scope>NUCLEOTIDE SEQUENCE</scope>
    <source>
        <strain evidence="12">JCM 19831</strain>
    </source>
</reference>
<keyword evidence="13" id="KW-1185">Reference proteome</keyword>
<evidence type="ECO:0000256" key="3">
    <source>
        <dbReference type="ARBA" id="ARBA00022808"/>
    </source>
</evidence>
<evidence type="ECO:0000256" key="5">
    <source>
        <dbReference type="ARBA" id="ARBA00049269"/>
    </source>
</evidence>
<comment type="pathway">
    <text evidence="1 8">Amino-acid degradation; L-histidine degradation into L-glutamate; N-formimidoyl-L-glutamate from L-histidine: step 1/3.</text>
</comment>
<dbReference type="InterPro" id="IPR022313">
    <property type="entry name" value="Phe/His_NH3-lyase_AS"/>
</dbReference>
<name>A0A917UEA9_9ACTN</name>
<evidence type="ECO:0000313" key="13">
    <source>
        <dbReference type="Proteomes" id="UP000642070"/>
    </source>
</evidence>
<dbReference type="GO" id="GO:0004397">
    <property type="term" value="F:histidine ammonia-lyase activity"/>
    <property type="evidence" value="ECO:0007669"/>
    <property type="project" value="UniProtKB-UniRule"/>
</dbReference>
<sequence length="719" mass="74580">MGASASYEACVGAHGLTPTALLAQAGLLGPFTTVVHATHLDAAGVRTLGAAGCGVCVCPTTERELADGIGPARAVVDAGAVLSLGSHSHAVVDLFEEARAVELHERLRTQQRGHFGPGALLGAATVAGHRSLGWPDAGELRPGARADLVTVSLRPRVHANQLALGGGGRLAVELGAAPGARRTDRGRARPPARRPHHPLGPEQRRRSMSTVYVTPRVVSPAEVLAVARQSQRVELADSAVAAMAASRAIVDAIERDGRPVYGVSTGFGALASTPIEPQRRAELQHALIRSHAAGIGAPMPREVVRAMMLLRVRSLALGHSGVRPQVAAALVELLNHDVTPWVPEHGSLGASGDLAPLAHCALVLLGEGWVLGKDGDRQPASDALAQAGLAPIALAAKEGLALINGTDGMLGMLLLALDDARHLLAMADVTAALSIEAMLGSIGPFQPELHAIRPHPGQAASAANIHRLLQRSAIMDSHRNDVTHAVQDAYSMRCAPQVAGAARDTLDHANIVAARELLSVVDNPVVLTDGRVESTGNFHGAPLGFAADFLAIAAAEVGAISERRVDRLLDVTRSRDLPPFLTPDPGVNSGLMIAQYTAAGIVAENRRLAAPASVDSVPTSGMQEDHVSMGWAATRKLRTVLDNLTSLLAVELLAGVRGIQLRAPMTPAPAAAIAVAEVAAFAGMPGPDLFLAPVLESARTLIAERAFRARLESACGPLD</sequence>
<evidence type="ECO:0000256" key="7">
    <source>
        <dbReference type="RuleBase" id="RU003954"/>
    </source>
</evidence>
<dbReference type="InterPro" id="IPR006680">
    <property type="entry name" value="Amidohydro-rel"/>
</dbReference>
<reference evidence="12" key="1">
    <citation type="journal article" date="2014" name="Int. J. Syst. Evol. Microbiol.">
        <title>Complete genome sequence of Corynebacterium casei LMG S-19264T (=DSM 44701T), isolated from a smear-ripened cheese.</title>
        <authorList>
            <consortium name="US DOE Joint Genome Institute (JGI-PGF)"/>
            <person name="Walter F."/>
            <person name="Albersmeier A."/>
            <person name="Kalinowski J."/>
            <person name="Ruckert C."/>
        </authorList>
    </citation>
    <scope>NUCLEOTIDE SEQUENCE</scope>
    <source>
        <strain evidence="12">JCM 19831</strain>
    </source>
</reference>
<evidence type="ECO:0000256" key="6">
    <source>
        <dbReference type="NCBIfam" id="TIGR01225"/>
    </source>
</evidence>
<evidence type="ECO:0000256" key="4">
    <source>
        <dbReference type="ARBA" id="ARBA00023239"/>
    </source>
</evidence>
<keyword evidence="3 8" id="KW-0369">Histidine metabolism</keyword>
<dbReference type="PROSITE" id="PS00488">
    <property type="entry name" value="PAL_HISTIDASE"/>
    <property type="match status" value="1"/>
</dbReference>
<feature type="compositionally biased region" description="Basic residues" evidence="10">
    <location>
        <begin position="188"/>
        <end position="197"/>
    </location>
</feature>
<dbReference type="InterPro" id="IPR005921">
    <property type="entry name" value="HutH"/>
</dbReference>
<dbReference type="SUPFAM" id="SSF51556">
    <property type="entry name" value="Metallo-dependent hydrolases"/>
    <property type="match status" value="1"/>
</dbReference>
<dbReference type="Pfam" id="PF01979">
    <property type="entry name" value="Amidohydro_1"/>
    <property type="match status" value="1"/>
</dbReference>
<comment type="catalytic activity">
    <reaction evidence="5 8">
        <text>L-histidine = trans-urocanate + NH4(+)</text>
        <dbReference type="Rhea" id="RHEA:21232"/>
        <dbReference type="ChEBI" id="CHEBI:17771"/>
        <dbReference type="ChEBI" id="CHEBI:28938"/>
        <dbReference type="ChEBI" id="CHEBI:57595"/>
        <dbReference type="EC" id="4.3.1.3"/>
    </reaction>
</comment>
<keyword evidence="4 7" id="KW-0456">Lyase</keyword>
<evidence type="ECO:0000256" key="2">
    <source>
        <dbReference type="ARBA" id="ARBA00012994"/>
    </source>
</evidence>
<proteinExistence type="inferred from homology"/>
<dbReference type="GO" id="GO:0006548">
    <property type="term" value="P:L-histidine catabolic process"/>
    <property type="evidence" value="ECO:0007669"/>
    <property type="project" value="UniProtKB-UniRule"/>
</dbReference>
<evidence type="ECO:0000313" key="12">
    <source>
        <dbReference type="EMBL" id="GGM81539.1"/>
    </source>
</evidence>
<feature type="domain" description="Amidohydrolase-related" evidence="11">
    <location>
        <begin position="5"/>
        <end position="155"/>
    </location>
</feature>
<dbReference type="GO" id="GO:0005737">
    <property type="term" value="C:cytoplasm"/>
    <property type="evidence" value="ECO:0007669"/>
    <property type="project" value="UniProtKB-SubCell"/>
</dbReference>
<accession>A0A917UEA9</accession>
<protein>
    <recommendedName>
        <fullName evidence="2 6">Histidine ammonia-lyase</fullName>
        <ecNumber evidence="2 6">4.3.1.3</ecNumber>
    </recommendedName>
</protein>
<dbReference type="Gene3D" id="3.20.20.140">
    <property type="entry name" value="Metal-dependent hydrolases"/>
    <property type="match status" value="1"/>
</dbReference>
<dbReference type="EMBL" id="BMPI01000086">
    <property type="protein sequence ID" value="GGM81539.1"/>
    <property type="molecule type" value="Genomic_DNA"/>
</dbReference>
<evidence type="ECO:0000256" key="10">
    <source>
        <dbReference type="SAM" id="MobiDB-lite"/>
    </source>
</evidence>
<dbReference type="NCBIfam" id="NF006871">
    <property type="entry name" value="PRK09367.1"/>
    <property type="match status" value="1"/>
</dbReference>
<dbReference type="InterPro" id="IPR008948">
    <property type="entry name" value="L-Aspartase-like"/>
</dbReference>
<dbReference type="InterPro" id="IPR032466">
    <property type="entry name" value="Metal_Hydrolase"/>
</dbReference>
<dbReference type="SUPFAM" id="SSF48557">
    <property type="entry name" value="L-aspartase-like"/>
    <property type="match status" value="1"/>
</dbReference>
<dbReference type="InterPro" id="IPR001106">
    <property type="entry name" value="Aromatic_Lyase"/>
</dbReference>
<dbReference type="GO" id="GO:0016787">
    <property type="term" value="F:hydrolase activity"/>
    <property type="evidence" value="ECO:0007669"/>
    <property type="project" value="InterPro"/>
</dbReference>
<dbReference type="Gene3D" id="1.10.275.10">
    <property type="entry name" value="Fumarase/aspartase (N-terminal domain)"/>
    <property type="match status" value="1"/>
</dbReference>
<dbReference type="NCBIfam" id="TIGR01225">
    <property type="entry name" value="hutH"/>
    <property type="match status" value="1"/>
</dbReference>
<feature type="region of interest" description="Disordered" evidence="10">
    <location>
        <begin position="176"/>
        <end position="207"/>
    </location>
</feature>
<comment type="similarity">
    <text evidence="7">Belongs to the PAL/histidase family.</text>
</comment>
<dbReference type="CDD" id="cd00332">
    <property type="entry name" value="PAL-HAL"/>
    <property type="match status" value="1"/>
</dbReference>
<dbReference type="FunFam" id="1.10.275.10:FF:000005">
    <property type="entry name" value="Histidine ammonia-lyase"/>
    <property type="match status" value="1"/>
</dbReference>
<dbReference type="Pfam" id="PF00221">
    <property type="entry name" value="Lyase_aromatic"/>
    <property type="match status" value="1"/>
</dbReference>
<evidence type="ECO:0000259" key="11">
    <source>
        <dbReference type="Pfam" id="PF01979"/>
    </source>
</evidence>
<comment type="subcellular location">
    <subcellularLocation>
        <location evidence="9">Cytoplasm</location>
    </subcellularLocation>
</comment>
<evidence type="ECO:0000256" key="1">
    <source>
        <dbReference type="ARBA" id="ARBA00005113"/>
    </source>
</evidence>
<dbReference type="Proteomes" id="UP000642070">
    <property type="component" value="Unassembled WGS sequence"/>
</dbReference>
<evidence type="ECO:0000256" key="9">
    <source>
        <dbReference type="RuleBase" id="RU004480"/>
    </source>
</evidence>
<comment type="caution">
    <text evidence="12">The sequence shown here is derived from an EMBL/GenBank/DDBJ whole genome shotgun (WGS) entry which is preliminary data.</text>
</comment>
<evidence type="ECO:0000256" key="8">
    <source>
        <dbReference type="RuleBase" id="RU004479"/>
    </source>
</evidence>
<organism evidence="12 13">
    <name type="scientific">Dactylosporangium sucinum</name>
    <dbReference type="NCBI Taxonomy" id="1424081"/>
    <lineage>
        <taxon>Bacteria</taxon>
        <taxon>Bacillati</taxon>
        <taxon>Actinomycetota</taxon>
        <taxon>Actinomycetes</taxon>
        <taxon>Micromonosporales</taxon>
        <taxon>Micromonosporaceae</taxon>
        <taxon>Dactylosporangium</taxon>
    </lineage>
</organism>